<dbReference type="PANTHER" id="PTHR35279">
    <property type="match status" value="1"/>
</dbReference>
<dbReference type="EMBL" id="LR862145">
    <property type="protein sequence ID" value="CAD1826501.1"/>
    <property type="molecule type" value="Genomic_DNA"/>
</dbReference>
<dbReference type="Gene3D" id="2.115.10.20">
    <property type="entry name" value="Glycosyl hydrolase domain, family 43"/>
    <property type="match status" value="1"/>
</dbReference>
<dbReference type="SUPFAM" id="SSF75005">
    <property type="entry name" value="Arabinanase/levansucrase/invertase"/>
    <property type="match status" value="1"/>
</dbReference>
<dbReference type="AlphaFoldDB" id="A0A6V7P6P1"/>
<organism evidence="1">
    <name type="scientific">Ananas comosus var. bracteatus</name>
    <name type="common">red pineapple</name>
    <dbReference type="NCBI Taxonomy" id="296719"/>
    <lineage>
        <taxon>Eukaryota</taxon>
        <taxon>Viridiplantae</taxon>
        <taxon>Streptophyta</taxon>
        <taxon>Embryophyta</taxon>
        <taxon>Tracheophyta</taxon>
        <taxon>Spermatophyta</taxon>
        <taxon>Magnoliopsida</taxon>
        <taxon>Liliopsida</taxon>
        <taxon>Poales</taxon>
        <taxon>Bromeliaceae</taxon>
        <taxon>Bromelioideae</taxon>
        <taxon>Ananas</taxon>
    </lineage>
</organism>
<name>A0A6V7P6P1_ANACO</name>
<protein>
    <submittedName>
        <fullName evidence="1">Uncharacterized protein</fullName>
    </submittedName>
</protein>
<sequence length="122" mass="13208">MYYHSFDVNCGRYAIGIARSRNGIRWVKLGKVLDGGAARCLWKWPNEYRLAESVDGLKNWRRCGDGPILSASTEDNGWDNQGIGDPCLIRVEGGMSGGFIMVVVVGVGEPALDGGFGGWGAR</sequence>
<evidence type="ECO:0000313" key="1">
    <source>
        <dbReference type="EMBL" id="CAD1826501.1"/>
    </source>
</evidence>
<gene>
    <name evidence="1" type="ORF">CB5_LOCUS9712</name>
</gene>
<proteinExistence type="predicted"/>
<dbReference type="InterPro" id="IPR023296">
    <property type="entry name" value="Glyco_hydro_beta-prop_sf"/>
</dbReference>
<accession>A0A6V7P6P1</accession>
<dbReference type="PANTHER" id="PTHR35279:SF1">
    <property type="entry name" value="ARABINANASE_LEVANSUCRASE_INVERTASE"/>
    <property type="match status" value="1"/>
</dbReference>
<reference evidence="1" key="1">
    <citation type="submission" date="2020-07" db="EMBL/GenBank/DDBJ databases">
        <authorList>
            <person name="Lin J."/>
        </authorList>
    </citation>
    <scope>NUCLEOTIDE SEQUENCE</scope>
</reference>